<dbReference type="EMBL" id="BAAAFH010000018">
    <property type="protein sequence ID" value="GAA0876004.1"/>
    <property type="molecule type" value="Genomic_DNA"/>
</dbReference>
<feature type="transmembrane region" description="Helical" evidence="1">
    <location>
        <begin position="20"/>
        <end position="39"/>
    </location>
</feature>
<name>A0ABN1MRR3_9FLAO</name>
<keyword evidence="3" id="KW-1185">Reference proteome</keyword>
<evidence type="ECO:0008006" key="4">
    <source>
        <dbReference type="Google" id="ProtNLM"/>
    </source>
</evidence>
<sequence>MGYTIFDYLASEEQRYRMSIFISVGVTIATLIMTVIVLLTNSKSLNSYNKYKGTVVKVEFTTIKKPSRQTFEINQLRDYKVLMIETNNKKFYIGDDFAPYWKEVQNQIKSGGNITVYYSINPRNNNPVIAQLENDDQIIVPNSFKYLQGVDFIIYITVVLFFAIVMLIGLIRKRKLLKMKLW</sequence>
<accession>A0ABN1MRR3</accession>
<feature type="transmembrane region" description="Helical" evidence="1">
    <location>
        <begin position="152"/>
        <end position="171"/>
    </location>
</feature>
<gene>
    <name evidence="2" type="ORF">GCM10009118_24140</name>
</gene>
<evidence type="ECO:0000256" key="1">
    <source>
        <dbReference type="SAM" id="Phobius"/>
    </source>
</evidence>
<dbReference type="RefSeq" id="WP_343788092.1">
    <property type="nucleotide sequence ID" value="NZ_BAAAFH010000018.1"/>
</dbReference>
<evidence type="ECO:0000313" key="3">
    <source>
        <dbReference type="Proteomes" id="UP001501126"/>
    </source>
</evidence>
<proteinExistence type="predicted"/>
<organism evidence="2 3">
    <name type="scientific">Wandonia haliotis</name>
    <dbReference type="NCBI Taxonomy" id="574963"/>
    <lineage>
        <taxon>Bacteria</taxon>
        <taxon>Pseudomonadati</taxon>
        <taxon>Bacteroidota</taxon>
        <taxon>Flavobacteriia</taxon>
        <taxon>Flavobacteriales</taxon>
        <taxon>Crocinitomicaceae</taxon>
        <taxon>Wandonia</taxon>
    </lineage>
</organism>
<keyword evidence="1" id="KW-1133">Transmembrane helix</keyword>
<keyword evidence="1" id="KW-0812">Transmembrane</keyword>
<evidence type="ECO:0000313" key="2">
    <source>
        <dbReference type="EMBL" id="GAA0876004.1"/>
    </source>
</evidence>
<reference evidence="2 3" key="1">
    <citation type="journal article" date="2019" name="Int. J. Syst. Evol. Microbiol.">
        <title>The Global Catalogue of Microorganisms (GCM) 10K type strain sequencing project: providing services to taxonomists for standard genome sequencing and annotation.</title>
        <authorList>
            <consortium name="The Broad Institute Genomics Platform"/>
            <consortium name="The Broad Institute Genome Sequencing Center for Infectious Disease"/>
            <person name="Wu L."/>
            <person name="Ma J."/>
        </authorList>
    </citation>
    <scope>NUCLEOTIDE SEQUENCE [LARGE SCALE GENOMIC DNA]</scope>
    <source>
        <strain evidence="2 3">JCM 16083</strain>
    </source>
</reference>
<keyword evidence="1" id="KW-0472">Membrane</keyword>
<comment type="caution">
    <text evidence="2">The sequence shown here is derived from an EMBL/GenBank/DDBJ whole genome shotgun (WGS) entry which is preliminary data.</text>
</comment>
<protein>
    <recommendedName>
        <fullName evidence="4">DUF3592 domain-containing protein</fullName>
    </recommendedName>
</protein>
<dbReference type="Proteomes" id="UP001501126">
    <property type="component" value="Unassembled WGS sequence"/>
</dbReference>